<dbReference type="PANTHER" id="PTHR30003:SF0">
    <property type="entry name" value="GLYCOLATE PERMEASE GLCA-RELATED"/>
    <property type="match status" value="1"/>
</dbReference>
<feature type="transmembrane region" description="Helical" evidence="8">
    <location>
        <begin position="227"/>
        <end position="246"/>
    </location>
</feature>
<evidence type="ECO:0000256" key="8">
    <source>
        <dbReference type="RuleBase" id="RU365092"/>
    </source>
</evidence>
<gene>
    <name evidence="9" type="primary">glcA</name>
    <name evidence="9" type="ORF">NCTC13063_02200</name>
</gene>
<comment type="similarity">
    <text evidence="2 8">Belongs to the lactate permease family.</text>
</comment>
<comment type="caution">
    <text evidence="9">The sequence shown here is derived from an EMBL/GenBank/DDBJ whole genome shotgun (WGS) entry which is preliminary data.</text>
</comment>
<dbReference type="Proteomes" id="UP000255283">
    <property type="component" value="Unassembled WGS sequence"/>
</dbReference>
<feature type="transmembrane region" description="Helical" evidence="8">
    <location>
        <begin position="6"/>
        <end position="23"/>
    </location>
</feature>
<dbReference type="PANTHER" id="PTHR30003">
    <property type="entry name" value="L-LACTATE PERMEASE"/>
    <property type="match status" value="1"/>
</dbReference>
<protein>
    <recommendedName>
        <fullName evidence="8">L-lactate permease</fullName>
    </recommendedName>
</protein>
<dbReference type="GO" id="GO:0005886">
    <property type="term" value="C:plasma membrane"/>
    <property type="evidence" value="ECO:0007669"/>
    <property type="project" value="UniProtKB-SubCell"/>
</dbReference>
<dbReference type="GO" id="GO:0015295">
    <property type="term" value="F:solute:proton symporter activity"/>
    <property type="evidence" value="ECO:0007669"/>
    <property type="project" value="TreeGrafter"/>
</dbReference>
<feature type="transmembrane region" description="Helical" evidence="8">
    <location>
        <begin position="195"/>
        <end position="215"/>
    </location>
</feature>
<feature type="transmembrane region" description="Helical" evidence="8">
    <location>
        <begin position="515"/>
        <end position="536"/>
    </location>
</feature>
<comment type="subcellular location">
    <subcellularLocation>
        <location evidence="1 8">Cell membrane</location>
        <topology evidence="1 8">Multi-pass membrane protein</topology>
    </subcellularLocation>
</comment>
<reference evidence="9 10" key="1">
    <citation type="submission" date="2018-06" db="EMBL/GenBank/DDBJ databases">
        <authorList>
            <consortium name="Pathogen Informatics"/>
            <person name="Doyle S."/>
        </authorList>
    </citation>
    <scope>NUCLEOTIDE SEQUENCE [LARGE SCALE GENOMIC DNA]</scope>
    <source>
        <strain evidence="9 10">NCTC13063</strain>
    </source>
</reference>
<name>A0AAQ1UN66_9BACT</name>
<keyword evidence="4 8" id="KW-1003">Cell membrane</keyword>
<accession>A0AAQ1UN66</accession>
<evidence type="ECO:0000313" key="10">
    <source>
        <dbReference type="Proteomes" id="UP000255283"/>
    </source>
</evidence>
<dbReference type="EMBL" id="UGTJ01000002">
    <property type="protein sequence ID" value="SUB96442.1"/>
    <property type="molecule type" value="Genomic_DNA"/>
</dbReference>
<feature type="transmembrane region" description="Helical" evidence="8">
    <location>
        <begin position="71"/>
        <end position="90"/>
    </location>
</feature>
<feature type="transmembrane region" description="Helical" evidence="8">
    <location>
        <begin position="28"/>
        <end position="46"/>
    </location>
</feature>
<dbReference type="AlphaFoldDB" id="A0AAQ1UN66"/>
<evidence type="ECO:0000256" key="2">
    <source>
        <dbReference type="ARBA" id="ARBA00010100"/>
    </source>
</evidence>
<keyword evidence="3 8" id="KW-0813">Transport</keyword>
<evidence type="ECO:0000256" key="5">
    <source>
        <dbReference type="ARBA" id="ARBA00022692"/>
    </source>
</evidence>
<organism evidence="9 10">
    <name type="scientific">Segatella buccae</name>
    <dbReference type="NCBI Taxonomy" id="28126"/>
    <lineage>
        <taxon>Bacteria</taxon>
        <taxon>Pseudomonadati</taxon>
        <taxon>Bacteroidota</taxon>
        <taxon>Bacteroidia</taxon>
        <taxon>Bacteroidales</taxon>
        <taxon>Prevotellaceae</taxon>
        <taxon>Segatella</taxon>
    </lineage>
</organism>
<feature type="transmembrane region" description="Helical" evidence="8">
    <location>
        <begin position="252"/>
        <end position="271"/>
    </location>
</feature>
<dbReference type="Pfam" id="PF02652">
    <property type="entry name" value="Lactate_perm"/>
    <property type="match status" value="1"/>
</dbReference>
<evidence type="ECO:0000256" key="4">
    <source>
        <dbReference type="ARBA" id="ARBA00022475"/>
    </source>
</evidence>
<dbReference type="GO" id="GO:0015129">
    <property type="term" value="F:lactate transmembrane transporter activity"/>
    <property type="evidence" value="ECO:0007669"/>
    <property type="project" value="UniProtKB-UniRule"/>
</dbReference>
<evidence type="ECO:0000256" key="1">
    <source>
        <dbReference type="ARBA" id="ARBA00004651"/>
    </source>
</evidence>
<dbReference type="RefSeq" id="WP_115154194.1">
    <property type="nucleotide sequence ID" value="NZ_DBFWLE010000014.1"/>
</dbReference>
<evidence type="ECO:0000256" key="3">
    <source>
        <dbReference type="ARBA" id="ARBA00022448"/>
    </source>
</evidence>
<feature type="transmembrane region" description="Helical" evidence="8">
    <location>
        <begin position="153"/>
        <end position="175"/>
    </location>
</feature>
<feature type="transmembrane region" description="Helical" evidence="8">
    <location>
        <begin position="127"/>
        <end position="146"/>
    </location>
</feature>
<keyword evidence="5 8" id="KW-0812">Transmembrane</keyword>
<evidence type="ECO:0000256" key="6">
    <source>
        <dbReference type="ARBA" id="ARBA00022989"/>
    </source>
</evidence>
<dbReference type="InterPro" id="IPR003804">
    <property type="entry name" value="Lactate_perm"/>
</dbReference>
<keyword evidence="6 8" id="KW-1133">Transmembrane helix</keyword>
<feature type="transmembrane region" description="Helical" evidence="8">
    <location>
        <begin position="390"/>
        <end position="412"/>
    </location>
</feature>
<proteinExistence type="inferred from homology"/>
<keyword evidence="7 8" id="KW-0472">Membrane</keyword>
<comment type="function">
    <text evidence="8">Uptake of L-lactate across the membrane. Can also transport D-lactate and glycolate.</text>
</comment>
<evidence type="ECO:0000256" key="7">
    <source>
        <dbReference type="ARBA" id="ARBA00023136"/>
    </source>
</evidence>
<evidence type="ECO:0000313" key="9">
    <source>
        <dbReference type="EMBL" id="SUB96442.1"/>
    </source>
</evidence>
<feature type="transmembrane region" description="Helical" evidence="8">
    <location>
        <begin position="424"/>
        <end position="442"/>
    </location>
</feature>
<feature type="transmembrane region" description="Helical" evidence="8">
    <location>
        <begin position="102"/>
        <end position="121"/>
    </location>
</feature>
<sequence>MSALISIVPILLLFVLMLGLKMAGHKSAFVTLIATILLALTAAPALDMMPHHPGPAAAVVGWSVVEGALKAVFPILLIILMAIYSYNILVESRQIEVIKAQFTSFTDDRGILVLMLVWGFGGLLEGMAGFGTAVAIPAAILIGLGFKPMFSALVALIGNTVATGFGAVGVPVTTLCNEVAPGGAASAEAICETSAFAVIQLSPLFILLPFVILMITDRKAIGKNIALAVWTGTVSLSVQYLCARYLGAETPAIIGSIAAIAAIIAYARLFARRKAATAVTADGQTIAGTTAPSHSFTLSETLRAWSVYLFILLFILLSGALCPPVNDFLKSHLVSRVTLPVIGSTFKFGWISNAGLMLFLGATIGGLIQGLGFGRLMAILARTTVNLRNTIVTIVSLISLASVMNYCGMIGAIAEGLVAVTGSFYPLFAPLIGAIGTFVTGSDTSSNILFAKLQANVAHQLGMTGQGSFYGMEGGQTNWLVASNTTGATGGKMISPQSIAIATASCNMQGKDGEIMLSAIPYALMYIVLGGLMVFLGG</sequence>
<feature type="transmembrane region" description="Helical" evidence="8">
    <location>
        <begin position="305"/>
        <end position="326"/>
    </location>
</feature>
<feature type="transmembrane region" description="Helical" evidence="8">
    <location>
        <begin position="356"/>
        <end position="378"/>
    </location>
</feature>